<proteinExistence type="inferred from homology"/>
<dbReference type="OrthoDB" id="581608at2"/>
<organism evidence="7 8">
    <name type="scientific">Actinokineospora bangkokensis</name>
    <dbReference type="NCBI Taxonomy" id="1193682"/>
    <lineage>
        <taxon>Bacteria</taxon>
        <taxon>Bacillati</taxon>
        <taxon>Actinomycetota</taxon>
        <taxon>Actinomycetes</taxon>
        <taxon>Pseudonocardiales</taxon>
        <taxon>Pseudonocardiaceae</taxon>
        <taxon>Actinokineospora</taxon>
    </lineage>
</organism>
<dbReference type="Gene3D" id="3.60.130.10">
    <property type="entry name" value="Clavaminate synthase-like"/>
    <property type="match status" value="1"/>
</dbReference>
<dbReference type="GO" id="GO:0016706">
    <property type="term" value="F:2-oxoglutarate-dependent dioxygenase activity"/>
    <property type="evidence" value="ECO:0007669"/>
    <property type="project" value="TreeGrafter"/>
</dbReference>
<dbReference type="Proteomes" id="UP000186040">
    <property type="component" value="Unassembled WGS sequence"/>
</dbReference>
<evidence type="ECO:0000256" key="2">
    <source>
        <dbReference type="ARBA" id="ARBA00022723"/>
    </source>
</evidence>
<keyword evidence="2" id="KW-0479">Metal-binding</keyword>
<sequence>MTAPTLDRLTPTLGARVDGVDLSRPLPPEQVAAVRAALLEHKVLVFRGQQDLTPTRHRDFAAGLGELTPAHPVVPGLDADHPEIYVLDAGDGGKAPVWHTDVTFMRRPPLGSVLRAVELPPTGGDTCWTDLEAAYLRLSPPLRDLADGLTALHDGRADFDEYLHKRLGGEGGTWEGERIRSLEPVEHPVVRVHPETGRRSLFVNPGFTTRVVGLTPAESRALLDVFFAVIGLPEHTVRHRWAPGDLVIWDNRATAHYAIDDYGDQRRVMHRVTLRGTEPFGPGGRIPHQGRAAA</sequence>
<reference evidence="7 8" key="1">
    <citation type="submission" date="2016-10" db="EMBL/GenBank/DDBJ databases">
        <title>The Draft Genome Sequence of Actinokineospora bangkokensis 44EHWT reveals the biosynthetic pathway of antifungal compounds Thailandins with unusual extender unit butylmalonyl-CoA.</title>
        <authorList>
            <person name="Greule A."/>
            <person name="Intra B."/>
            <person name="Flemming S."/>
            <person name="Rommel M.G."/>
            <person name="Panbangred W."/>
            <person name="Bechthold A."/>
        </authorList>
    </citation>
    <scope>NUCLEOTIDE SEQUENCE [LARGE SCALE GENOMIC DNA]</scope>
    <source>
        <strain evidence="7 8">44EHW</strain>
    </source>
</reference>
<feature type="domain" description="TauD/TfdA-like" evidence="6">
    <location>
        <begin position="8"/>
        <end position="273"/>
    </location>
</feature>
<dbReference type="PANTHER" id="PTHR30468:SF1">
    <property type="entry name" value="ALPHA-KETOGLUTARATE-DEPENDENT SULFONATE DIOXYGENASE"/>
    <property type="match status" value="1"/>
</dbReference>
<dbReference type="InterPro" id="IPR051323">
    <property type="entry name" value="AtsK-like"/>
</dbReference>
<protein>
    <submittedName>
        <fullName evidence="7">Taurine dioxygenase</fullName>
    </submittedName>
</protein>
<dbReference type="InterPro" id="IPR042098">
    <property type="entry name" value="TauD-like_sf"/>
</dbReference>
<keyword evidence="4" id="KW-0560">Oxidoreductase</keyword>
<dbReference type="EMBL" id="MKQR01000007">
    <property type="protein sequence ID" value="OLR94343.1"/>
    <property type="molecule type" value="Genomic_DNA"/>
</dbReference>
<accession>A0A1Q9LQR6</accession>
<evidence type="ECO:0000313" key="7">
    <source>
        <dbReference type="EMBL" id="OLR94343.1"/>
    </source>
</evidence>
<comment type="caution">
    <text evidence="7">The sequence shown here is derived from an EMBL/GenBank/DDBJ whole genome shotgun (WGS) entry which is preliminary data.</text>
</comment>
<evidence type="ECO:0000259" key="6">
    <source>
        <dbReference type="Pfam" id="PF02668"/>
    </source>
</evidence>
<name>A0A1Q9LQR6_9PSEU</name>
<evidence type="ECO:0000256" key="3">
    <source>
        <dbReference type="ARBA" id="ARBA00022964"/>
    </source>
</evidence>
<keyword evidence="8" id="KW-1185">Reference proteome</keyword>
<dbReference type="STRING" id="1193682.BJP25_11285"/>
<evidence type="ECO:0000256" key="5">
    <source>
        <dbReference type="ARBA" id="ARBA00023004"/>
    </source>
</evidence>
<dbReference type="GO" id="GO:0046872">
    <property type="term" value="F:metal ion binding"/>
    <property type="evidence" value="ECO:0007669"/>
    <property type="project" value="UniProtKB-KW"/>
</dbReference>
<evidence type="ECO:0000256" key="4">
    <source>
        <dbReference type="ARBA" id="ARBA00023002"/>
    </source>
</evidence>
<evidence type="ECO:0000313" key="8">
    <source>
        <dbReference type="Proteomes" id="UP000186040"/>
    </source>
</evidence>
<keyword evidence="5" id="KW-0408">Iron</keyword>
<gene>
    <name evidence="7" type="ORF">BJP25_11285</name>
</gene>
<dbReference type="PANTHER" id="PTHR30468">
    <property type="entry name" value="ALPHA-KETOGLUTARATE-DEPENDENT SULFONATE DIOXYGENASE"/>
    <property type="match status" value="1"/>
</dbReference>
<evidence type="ECO:0000256" key="1">
    <source>
        <dbReference type="ARBA" id="ARBA00005896"/>
    </source>
</evidence>
<dbReference type="InterPro" id="IPR003819">
    <property type="entry name" value="TauD/TfdA-like"/>
</dbReference>
<dbReference type="SUPFAM" id="SSF51197">
    <property type="entry name" value="Clavaminate synthase-like"/>
    <property type="match status" value="1"/>
</dbReference>
<comment type="similarity">
    <text evidence="1">Belongs to the TfdA dioxygenase family.</text>
</comment>
<dbReference type="Pfam" id="PF02668">
    <property type="entry name" value="TauD"/>
    <property type="match status" value="1"/>
</dbReference>
<dbReference type="RefSeq" id="WP_075973725.1">
    <property type="nucleotide sequence ID" value="NZ_MKQR01000007.1"/>
</dbReference>
<dbReference type="AlphaFoldDB" id="A0A1Q9LQR6"/>
<keyword evidence="3 7" id="KW-0223">Dioxygenase</keyword>
<dbReference type="GO" id="GO:0005737">
    <property type="term" value="C:cytoplasm"/>
    <property type="evidence" value="ECO:0007669"/>
    <property type="project" value="TreeGrafter"/>
</dbReference>